<dbReference type="PANTHER" id="PTHR43317">
    <property type="entry name" value="THERMOSPERMINE SYNTHASE ACAULIS5"/>
    <property type="match status" value="1"/>
</dbReference>
<dbReference type="Proteomes" id="UP000612456">
    <property type="component" value="Unassembled WGS sequence"/>
</dbReference>
<evidence type="ECO:0000313" key="3">
    <source>
        <dbReference type="Proteomes" id="UP000612456"/>
    </source>
</evidence>
<gene>
    <name evidence="2" type="ORF">GCM10010911_08670</name>
</gene>
<name>A0A916YN73_9BACL</name>
<evidence type="ECO:0000313" key="2">
    <source>
        <dbReference type="EMBL" id="GGD53363.1"/>
    </source>
</evidence>
<evidence type="ECO:0008006" key="4">
    <source>
        <dbReference type="Google" id="ProtNLM"/>
    </source>
</evidence>
<sequence length="255" mass="28614">MHQLDKESGGFQEIVVYEAAQLFGETGKFRFLQFSDQAVQGAVDLNNPGRIVLEYPRAIIHVMECNRPSFENVFMIGHGIGTIASHYPDKRFKVAEIDGNVVELSRRYFDYRADNVEIGDGRHLLGKEEAGRLDYIIVDAFTRKGTPTHLTSLEFMKLTNEKLGSRGSLIMNLMGKPKGDRLINAIYSTLGEIYPYRTALSLRGAGEELRNIIVVGSSGAIECDSRELAGFEVIELDEGHIIWDSPHGDFLERIF</sequence>
<accession>A0A916YN73</accession>
<dbReference type="EMBL" id="BMHP01000001">
    <property type="protein sequence ID" value="GGD53363.1"/>
    <property type="molecule type" value="Genomic_DNA"/>
</dbReference>
<organism evidence="2 3">
    <name type="scientific">Paenibacillus nasutitermitis</name>
    <dbReference type="NCBI Taxonomy" id="1652958"/>
    <lineage>
        <taxon>Bacteria</taxon>
        <taxon>Bacillati</taxon>
        <taxon>Bacillota</taxon>
        <taxon>Bacilli</taxon>
        <taxon>Bacillales</taxon>
        <taxon>Paenibacillaceae</taxon>
        <taxon>Paenibacillus</taxon>
    </lineage>
</organism>
<dbReference type="NCBIfam" id="NF037959">
    <property type="entry name" value="MFS_SpdSyn"/>
    <property type="match status" value="1"/>
</dbReference>
<dbReference type="Gene3D" id="3.40.50.150">
    <property type="entry name" value="Vaccinia Virus protein VP39"/>
    <property type="match status" value="1"/>
</dbReference>
<keyword evidence="3" id="KW-1185">Reference proteome</keyword>
<comment type="caution">
    <text evidence="2">The sequence shown here is derived from an EMBL/GenBank/DDBJ whole genome shotgun (WGS) entry which is preliminary data.</text>
</comment>
<dbReference type="GO" id="GO:0006596">
    <property type="term" value="P:polyamine biosynthetic process"/>
    <property type="evidence" value="ECO:0007669"/>
    <property type="project" value="UniProtKB-KW"/>
</dbReference>
<dbReference type="InterPro" id="IPR029063">
    <property type="entry name" value="SAM-dependent_MTases_sf"/>
</dbReference>
<proteinExistence type="predicted"/>
<keyword evidence="1" id="KW-0620">Polyamine biosynthesis</keyword>
<dbReference type="AlphaFoldDB" id="A0A916YN73"/>
<reference evidence="2" key="2">
    <citation type="submission" date="2020-09" db="EMBL/GenBank/DDBJ databases">
        <authorList>
            <person name="Sun Q."/>
            <person name="Zhou Y."/>
        </authorList>
    </citation>
    <scope>NUCLEOTIDE SEQUENCE</scope>
    <source>
        <strain evidence="2">CGMCC 1.15178</strain>
    </source>
</reference>
<dbReference type="PANTHER" id="PTHR43317:SF1">
    <property type="entry name" value="THERMOSPERMINE SYNTHASE ACAULIS5"/>
    <property type="match status" value="1"/>
</dbReference>
<dbReference type="SUPFAM" id="SSF53335">
    <property type="entry name" value="S-adenosyl-L-methionine-dependent methyltransferases"/>
    <property type="match status" value="1"/>
</dbReference>
<evidence type="ECO:0000256" key="1">
    <source>
        <dbReference type="ARBA" id="ARBA00023115"/>
    </source>
</evidence>
<protein>
    <recommendedName>
        <fullName evidence="4">Spermidine synthase</fullName>
    </recommendedName>
</protein>
<dbReference type="RefSeq" id="WP_188989437.1">
    <property type="nucleotide sequence ID" value="NZ_BMHP01000001.1"/>
</dbReference>
<reference evidence="2" key="1">
    <citation type="journal article" date="2014" name="Int. J. Syst. Evol. Microbiol.">
        <title>Complete genome sequence of Corynebacterium casei LMG S-19264T (=DSM 44701T), isolated from a smear-ripened cheese.</title>
        <authorList>
            <consortium name="US DOE Joint Genome Institute (JGI-PGF)"/>
            <person name="Walter F."/>
            <person name="Albersmeier A."/>
            <person name="Kalinowski J."/>
            <person name="Ruckert C."/>
        </authorList>
    </citation>
    <scope>NUCLEOTIDE SEQUENCE</scope>
    <source>
        <strain evidence="2">CGMCC 1.15178</strain>
    </source>
</reference>
<dbReference type="Pfam" id="PF01564">
    <property type="entry name" value="Spermine_synth"/>
    <property type="match status" value="1"/>
</dbReference>